<keyword evidence="5 8" id="KW-1133">Transmembrane helix</keyword>
<accession>V9LJV0</accession>
<protein>
    <recommendedName>
        <fullName evidence="8">Cytochrome c oxidase assembly factor 3</fullName>
    </recommendedName>
</protein>
<proteinExistence type="evidence at transcript level"/>
<keyword evidence="6 8" id="KW-0496">Mitochondrion</keyword>
<evidence type="ECO:0000259" key="10">
    <source>
        <dbReference type="Pfam" id="PF09813"/>
    </source>
</evidence>
<comment type="function">
    <text evidence="1">Core component of the MITRAC (mitochondrial translation regulation assembly intermediate of cytochrome c oxidase complex) complex, that regulates cytochrome c oxidase assembly. MITRAC complexes regulate both translation of mitochondrial encoded components and assembly of nuclear-encoded components imported in mitochondrion. Required for efficient translation of MT-CO1 and mitochondrial respiratory chain complex IV assembly.</text>
</comment>
<evidence type="ECO:0000256" key="4">
    <source>
        <dbReference type="ARBA" id="ARBA00022692"/>
    </source>
</evidence>
<dbReference type="GO" id="GO:0005743">
    <property type="term" value="C:mitochondrial inner membrane"/>
    <property type="evidence" value="ECO:0007669"/>
    <property type="project" value="UniProtKB-UniRule"/>
</dbReference>
<dbReference type="KEGG" id="cmk:121850656"/>
<sequence length="93" mass="10310">MAEGPGPRPDVARRLDPQTLSPEQLRSVRSAETALWTRNLPQRRTRNLITGIAIGAIVLGIYGYTFYAVSQERFLDKLEEEAKVARARASPSG</sequence>
<evidence type="ECO:0000256" key="2">
    <source>
        <dbReference type="ARBA" id="ARBA00004304"/>
    </source>
</evidence>
<dbReference type="EMBL" id="JW881087">
    <property type="protein sequence ID" value="AFP13604.1"/>
    <property type="molecule type" value="mRNA"/>
</dbReference>
<organism evidence="11">
    <name type="scientific">Callorhinchus milii</name>
    <name type="common">Ghost shark</name>
    <dbReference type="NCBI Taxonomy" id="7868"/>
    <lineage>
        <taxon>Eukaryota</taxon>
        <taxon>Metazoa</taxon>
        <taxon>Chordata</taxon>
        <taxon>Craniata</taxon>
        <taxon>Vertebrata</taxon>
        <taxon>Chondrichthyes</taxon>
        <taxon>Holocephali</taxon>
        <taxon>Chimaeriformes</taxon>
        <taxon>Callorhinchidae</taxon>
        <taxon>Callorhinchus</taxon>
    </lineage>
</organism>
<dbReference type="PANTHER" id="PTHR15642:SF3">
    <property type="entry name" value="CYTOCHROME C OXIDASE ASSEMBLY FACTOR 3 HOMOLOG, MITOCHONDRIAL"/>
    <property type="match status" value="1"/>
</dbReference>
<evidence type="ECO:0000313" key="11">
    <source>
        <dbReference type="EMBL" id="AFP13604.1"/>
    </source>
</evidence>
<comment type="function">
    <text evidence="8">Required for assembly of cytochrome c oxidase (complex IV).</text>
</comment>
<reference evidence="11" key="1">
    <citation type="journal article" date="2014" name="Nature">
        <title>Elephant shark genome provides unique insights into gnathostome evolution.</title>
        <authorList>
            <consortium name="International Elephant Shark Genome Sequencing Consortium"/>
            <person name="Venkatesh B."/>
            <person name="Lee A.P."/>
            <person name="Ravi V."/>
            <person name="Maurya A.K."/>
            <person name="Lian M.M."/>
            <person name="Swann J.B."/>
            <person name="Ohta Y."/>
            <person name="Flajnik M.F."/>
            <person name="Sutoh Y."/>
            <person name="Kasahara M."/>
            <person name="Hoon S."/>
            <person name="Gangu V."/>
            <person name="Roy S.W."/>
            <person name="Irimia M."/>
            <person name="Korzh V."/>
            <person name="Kondrychyn I."/>
            <person name="Lim Z.W."/>
            <person name="Tay B.H."/>
            <person name="Tohari S."/>
            <person name="Kong K.W."/>
            <person name="Ho S."/>
            <person name="Lorente-Galdos B."/>
            <person name="Quilez J."/>
            <person name="Marques-Bonet T."/>
            <person name="Raney B.J."/>
            <person name="Ingham P.W."/>
            <person name="Tay A."/>
            <person name="Hillier L.W."/>
            <person name="Minx P."/>
            <person name="Boehm T."/>
            <person name="Wilson R.K."/>
            <person name="Brenner S."/>
            <person name="Warren W.C."/>
        </authorList>
    </citation>
    <scope>NUCLEOTIDE SEQUENCE</scope>
    <source>
        <tissue evidence="11">Brain</tissue>
    </source>
</reference>
<comment type="subunit">
    <text evidence="8">Component of 250-400 kDa complexes called cytochrome oxidase assembly intermediates or COA complexes.</text>
</comment>
<dbReference type="OrthoDB" id="10018333at2759"/>
<feature type="region of interest" description="Disordered" evidence="9">
    <location>
        <begin position="1"/>
        <end position="26"/>
    </location>
</feature>
<evidence type="ECO:0000256" key="7">
    <source>
        <dbReference type="ARBA" id="ARBA00023136"/>
    </source>
</evidence>
<keyword evidence="7 8" id="KW-0472">Membrane</keyword>
<dbReference type="InterPro" id="IPR041752">
    <property type="entry name" value="Coa3"/>
</dbReference>
<keyword evidence="8" id="KW-0999">Mitochondrion inner membrane</keyword>
<feature type="transmembrane region" description="Helical" evidence="8">
    <location>
        <begin position="48"/>
        <end position="69"/>
    </location>
</feature>
<dbReference type="InterPro" id="IPR018628">
    <property type="entry name" value="Coa3_CC"/>
</dbReference>
<dbReference type="GeneID" id="121850656"/>
<dbReference type="RefSeq" id="XP_042199326.1">
    <property type="nucleotide sequence ID" value="XM_042343392.1"/>
</dbReference>
<evidence type="ECO:0000256" key="5">
    <source>
        <dbReference type="ARBA" id="ARBA00022989"/>
    </source>
</evidence>
<dbReference type="GO" id="GO:0033617">
    <property type="term" value="P:mitochondrial respiratory chain complex IV assembly"/>
    <property type="evidence" value="ECO:0007669"/>
    <property type="project" value="UniProtKB-UniRule"/>
</dbReference>
<comment type="similarity">
    <text evidence="3 8">Belongs to the COA3 family.</text>
</comment>
<name>V9LJV0_CALMI</name>
<evidence type="ECO:0000256" key="3">
    <source>
        <dbReference type="ARBA" id="ARBA00007035"/>
    </source>
</evidence>
<comment type="subcellular location">
    <subcellularLocation>
        <location evidence="2">Mitochondrion membrane</location>
        <topology evidence="2">Single-pass membrane protein</topology>
    </subcellularLocation>
</comment>
<evidence type="ECO:0000256" key="9">
    <source>
        <dbReference type="SAM" id="MobiDB-lite"/>
    </source>
</evidence>
<evidence type="ECO:0000256" key="6">
    <source>
        <dbReference type="ARBA" id="ARBA00023128"/>
    </source>
</evidence>
<dbReference type="PANTHER" id="PTHR15642">
    <property type="entry name" value="CYTOCHROME C OXIDASE ASSEMBLY FACTOR 3, MITOCHONDRIAL"/>
    <property type="match status" value="1"/>
</dbReference>
<dbReference type="AlphaFoldDB" id="V9LJV0"/>
<feature type="domain" description="Cytochrome c oxidase assembly factor 3 mitochondrial coiled-coil" evidence="10">
    <location>
        <begin position="36"/>
        <end position="81"/>
    </location>
</feature>
<evidence type="ECO:0000256" key="1">
    <source>
        <dbReference type="ARBA" id="ARBA00003429"/>
    </source>
</evidence>
<keyword evidence="4 8" id="KW-0812">Transmembrane</keyword>
<evidence type="ECO:0000256" key="8">
    <source>
        <dbReference type="RuleBase" id="RU367056"/>
    </source>
</evidence>
<dbReference type="Pfam" id="PF09813">
    <property type="entry name" value="Coa3_cc"/>
    <property type="match status" value="1"/>
</dbReference>